<proteinExistence type="predicted"/>
<protein>
    <submittedName>
        <fullName evidence="2">Uncharacterized protein</fullName>
    </submittedName>
</protein>
<evidence type="ECO:0000313" key="2">
    <source>
        <dbReference type="EMBL" id="KAK2880980.1"/>
    </source>
</evidence>
<accession>A0AA88TQJ7</accession>
<keyword evidence="3" id="KW-1185">Reference proteome</keyword>
<dbReference type="PROSITE" id="PS51257">
    <property type="entry name" value="PROKAR_LIPOPROTEIN"/>
    <property type="match status" value="1"/>
</dbReference>
<comment type="caution">
    <text evidence="2">The sequence shown here is derived from an EMBL/GenBank/DDBJ whole genome shotgun (WGS) entry which is preliminary data.</text>
</comment>
<evidence type="ECO:0000256" key="1">
    <source>
        <dbReference type="SAM" id="MobiDB-lite"/>
    </source>
</evidence>
<feature type="compositionally biased region" description="Basic and acidic residues" evidence="1">
    <location>
        <begin position="75"/>
        <end position="92"/>
    </location>
</feature>
<name>A0AA88TQJ7_9TELE</name>
<evidence type="ECO:0000313" key="3">
    <source>
        <dbReference type="Proteomes" id="UP001187343"/>
    </source>
</evidence>
<sequence length="215" mass="24303">MAQLHRVQRRLHLAVWAQVSGSCCDTALIHWTSTRLSGLDIPHLQFVQRKVKGSGSLDECPIPPPVNTELEEGDGEGHIKAERERVKEEERQTDRLRASFPLTCSFRPQHRHPHIPNLFLYLVLRSQSNQRHTRRRVLSVKYLTRSKKSSYDRGISCMSISVCACLRMHAATRWNITSSLCNPTGSSGCPRPLSPGWTLAFIEPVGRVILHAASH</sequence>
<reference evidence="2" key="1">
    <citation type="submission" date="2023-08" db="EMBL/GenBank/DDBJ databases">
        <title>Chromosome-level Genome Assembly of mud carp (Cirrhinus molitorella).</title>
        <authorList>
            <person name="Liu H."/>
        </authorList>
    </citation>
    <scope>NUCLEOTIDE SEQUENCE</scope>
    <source>
        <strain evidence="2">Prfri</strain>
        <tissue evidence="2">Muscle</tissue>
    </source>
</reference>
<dbReference type="Proteomes" id="UP001187343">
    <property type="component" value="Unassembled WGS sequence"/>
</dbReference>
<gene>
    <name evidence="2" type="ORF">Q8A67_018248</name>
</gene>
<dbReference type="EMBL" id="JAUYZG010000018">
    <property type="protein sequence ID" value="KAK2880980.1"/>
    <property type="molecule type" value="Genomic_DNA"/>
</dbReference>
<feature type="region of interest" description="Disordered" evidence="1">
    <location>
        <begin position="57"/>
        <end position="92"/>
    </location>
</feature>
<organism evidence="2 3">
    <name type="scientific">Cirrhinus molitorella</name>
    <name type="common">mud carp</name>
    <dbReference type="NCBI Taxonomy" id="172907"/>
    <lineage>
        <taxon>Eukaryota</taxon>
        <taxon>Metazoa</taxon>
        <taxon>Chordata</taxon>
        <taxon>Craniata</taxon>
        <taxon>Vertebrata</taxon>
        <taxon>Euteleostomi</taxon>
        <taxon>Actinopterygii</taxon>
        <taxon>Neopterygii</taxon>
        <taxon>Teleostei</taxon>
        <taxon>Ostariophysi</taxon>
        <taxon>Cypriniformes</taxon>
        <taxon>Cyprinidae</taxon>
        <taxon>Labeoninae</taxon>
        <taxon>Labeonini</taxon>
        <taxon>Cirrhinus</taxon>
    </lineage>
</organism>
<dbReference type="AlphaFoldDB" id="A0AA88TQJ7"/>